<dbReference type="PANTHER" id="PTHR46156">
    <property type="entry name" value="CCCH ZINGC FINGER"/>
    <property type="match status" value="1"/>
</dbReference>
<feature type="region of interest" description="Disordered" evidence="2">
    <location>
        <begin position="25"/>
        <end position="74"/>
    </location>
</feature>
<evidence type="ECO:0000256" key="2">
    <source>
        <dbReference type="SAM" id="MobiDB-lite"/>
    </source>
</evidence>
<keyword evidence="1" id="KW-0863">Zinc-finger</keyword>
<feature type="zinc finger region" description="C3H1-type" evidence="1">
    <location>
        <begin position="1785"/>
        <end position="1812"/>
    </location>
</feature>
<dbReference type="SMART" id="SM00356">
    <property type="entry name" value="ZnF_C3H1"/>
    <property type="match status" value="5"/>
</dbReference>
<keyword evidence="5" id="KW-1185">Reference proteome</keyword>
<feature type="zinc finger region" description="C3H1-type" evidence="1">
    <location>
        <begin position="1758"/>
        <end position="1784"/>
    </location>
</feature>
<dbReference type="InterPro" id="IPR000571">
    <property type="entry name" value="Znf_CCCH"/>
</dbReference>
<feature type="domain" description="C3H1-type" evidence="3">
    <location>
        <begin position="1703"/>
        <end position="1732"/>
    </location>
</feature>
<feature type="region of interest" description="Disordered" evidence="2">
    <location>
        <begin position="1229"/>
        <end position="1281"/>
    </location>
</feature>
<dbReference type="EMBL" id="JABTTQ020003506">
    <property type="protein sequence ID" value="KAK6114935.1"/>
    <property type="molecule type" value="Genomic_DNA"/>
</dbReference>
<feature type="zinc finger region" description="C3H1-type" evidence="1">
    <location>
        <begin position="1703"/>
        <end position="1732"/>
    </location>
</feature>
<feature type="region of interest" description="Disordered" evidence="2">
    <location>
        <begin position="1172"/>
        <end position="1193"/>
    </location>
</feature>
<evidence type="ECO:0000313" key="5">
    <source>
        <dbReference type="Proteomes" id="UP001318860"/>
    </source>
</evidence>
<evidence type="ECO:0000313" key="4">
    <source>
        <dbReference type="EMBL" id="KAK6114935.1"/>
    </source>
</evidence>
<feature type="compositionally biased region" description="Basic residues" evidence="2">
    <location>
        <begin position="332"/>
        <end position="344"/>
    </location>
</feature>
<proteinExistence type="predicted"/>
<comment type="caution">
    <text evidence="4">The sequence shown here is derived from an EMBL/GenBank/DDBJ whole genome shotgun (WGS) entry which is preliminary data.</text>
</comment>
<organism evidence="4 5">
    <name type="scientific">Rehmannia glutinosa</name>
    <name type="common">Chinese foxglove</name>
    <dbReference type="NCBI Taxonomy" id="99300"/>
    <lineage>
        <taxon>Eukaryota</taxon>
        <taxon>Viridiplantae</taxon>
        <taxon>Streptophyta</taxon>
        <taxon>Embryophyta</taxon>
        <taxon>Tracheophyta</taxon>
        <taxon>Spermatophyta</taxon>
        <taxon>Magnoliopsida</taxon>
        <taxon>eudicotyledons</taxon>
        <taxon>Gunneridae</taxon>
        <taxon>Pentapetalae</taxon>
        <taxon>asterids</taxon>
        <taxon>lamiids</taxon>
        <taxon>Lamiales</taxon>
        <taxon>Orobanchaceae</taxon>
        <taxon>Rehmannieae</taxon>
        <taxon>Rehmannia</taxon>
    </lineage>
</organism>
<feature type="region of interest" description="Disordered" evidence="2">
    <location>
        <begin position="1095"/>
        <end position="1141"/>
    </location>
</feature>
<feature type="compositionally biased region" description="Polar residues" evidence="2">
    <location>
        <begin position="1172"/>
        <end position="1181"/>
    </location>
</feature>
<feature type="compositionally biased region" description="Pro residues" evidence="2">
    <location>
        <begin position="31"/>
        <end position="74"/>
    </location>
</feature>
<gene>
    <name evidence="4" type="ORF">DH2020_007204</name>
</gene>
<reference evidence="4 5" key="1">
    <citation type="journal article" date="2021" name="Comput. Struct. Biotechnol. J.">
        <title>De novo genome assembly of the potent medicinal plant Rehmannia glutinosa using nanopore technology.</title>
        <authorList>
            <person name="Ma L."/>
            <person name="Dong C."/>
            <person name="Song C."/>
            <person name="Wang X."/>
            <person name="Zheng X."/>
            <person name="Niu Y."/>
            <person name="Chen S."/>
            <person name="Feng W."/>
        </authorList>
    </citation>
    <scope>NUCLEOTIDE SEQUENCE [LARGE SCALE GENOMIC DNA]</scope>
    <source>
        <strain evidence="4">DH-2019</strain>
    </source>
</reference>
<sequence>MVLPPPPPPPPLFRHQHQHHIRYGNVLHPPDLFPPPYTQHLPPPPPPPSQPRLPHIHIPPPSPPPRHIGHPPGPPSFTFFPPQRPILDRSHPCEADLPPKPYFHRNLLPPPPPPRDNIPLRLIRDYPERNPIFEDEIFRRGRSDNCIHELAESRDPNLHCGVREFHTRVPDTGDHERHRDNFCQSRKLYNNRDDEERIWINKINDGGRDLYNERDYGERRLDSGINVQCSELYTRRDYDGMRRDIGVNDRVRELYNKMDYEERRWDTGINDGGCELYHEGGDDNKRCDYSSNDAVLLRLENRQPELVENASSLGRFSGRLGSGVSKGEFGRSKKNRRSQKKNALHRIQLRQDCSRCCGGYKCQHSQDDNREREGSLELDISFKSNALVAKAILAPSRPAVKMGINSMNVNTRISSSMPDLPTAKSSKDVVKTDLMTHGLDVRSDSVAISKELLDKAVVPGSGSVTANDANDFGEFAVKNQPQSDMNVQGTGIIGSDRTRLRRKKRRARMQFFSNLDMNKGNGHIINVTDFINSPSASRQLSSNTALSKGNISSAFIGVIPHTDMLPTSGGIVSVKGDNNADSYKPFLPILKRKRNSLTTVSASSTVADSVIAECSGHAERLVTTSENADHVFYLKTDEVNRYPDESFLANESTGHGDSLGFNQHSNNVAELAHNMVSILDTEKSKNESIDRHTRLGTDRVSNEVAGSSRPQNPEVQKDKCFSEIHESNASSESDSASPLKPETVIISDLGSTDAILKEVFTDLVKIPQVVVDAEEFRSLEGTAVSDCSNITLGISTLSDFLSADHKRIIFDVSFPDSLGKKSFIDDNDIGSAEGPLEATCNVETSSSVDYSSKIRKRKARGAQTGFFGSETNAVRSLIGEVGFAKDLVPAVEVNFLGEKDSYKEDDKSNEGSFGDEGSTLMFDFGNGPFPSYRKKRKVASPRPNLSSLLDDDMVADELTSDCPELYHGFTRLAEREAESRECIPTASAAINERGTAEMEGTVGSDNYYVADLDENLADGNKLHTNGDLAFIANNLSLCSDGNGVCAASSGNELLASVSDIQSCTSSPEELLSNSGLSLLRNTKASACQPKNEMICGRDDISNRKPVSIDPKSLEKVASDNSQTNAERPPSSPEANGEVVKKPNIVHGKQTLSKNQLASAGRKVFPGHHPLYFSNSRNLHSTHATKSRTWHRTGNSPVAVTEVKLQPSHIPQSHGTKTSRNVQSSYIRKGNSLVRNSSPPGVTPPGFHGPSRSVYRLTPSTDNLKNNKASDNKTGDANAPSIVRTEKVNISETTKALPLNHCGKSLNCHACNLEEPSPVGNPPRNGSPCKTVDASEKRIKSSEVPECRADSGNSSNSQRTLEEGNSEKKIMYVKRRSNQLVAASNSGDTSTLGVDKSQASSSDGYYKSKKNQLVRASSENHVQKRDANGNSLRLVTCTILPRTCTRRQSGFAKSYRKSKLSSVWKLHDMQSSEKHTTSAGPQKFLPHLLPWKRTTNWRSFMHALSAKPNKSSFSTASQTLLLSRKRGAIYTRSTHGYSLRMSKVLSVGGSSLKWSKSIDRNSKKANEEATRAVAAAGKRKKEENGAVPIASKIRNNVSRKSVLSVKLRPGERIFRIGSERYKMDPTRRTLHRITADQEPSSSVAVQSETNVKRSYVPRRLLIGNEEYVRIGNGNKLVRDPKKRTRILASEKVRWSLRTARLRLARKRKYCQFFTRFGKCNKDDGKCPYIHDPSKVAVCTKFLNGSCTNLDCKLTHKVIPERMEDCSYFLKGSCSNDNCPYRHVNVKPDSAVCKSFLRGYCADGNECRKKHTYVCPAFEETGFCPKASKCKLHHPKKKIEKNPPNEQKIVRGRYFDGGGIADSSMDTSEKVSTKGKDDVVGKFPDYISLDVSDEEELCDEILPDAEMDDFIVLV</sequence>
<dbReference type="PROSITE" id="PS50103">
    <property type="entry name" value="ZF_C3H1"/>
    <property type="match status" value="4"/>
</dbReference>
<evidence type="ECO:0000256" key="1">
    <source>
        <dbReference type="PROSITE-ProRule" id="PRU00723"/>
    </source>
</evidence>
<feature type="region of interest" description="Disordered" evidence="2">
    <location>
        <begin position="682"/>
        <end position="718"/>
    </location>
</feature>
<dbReference type="Gene3D" id="4.10.1000.10">
    <property type="entry name" value="Zinc finger, CCCH-type"/>
    <property type="match status" value="2"/>
</dbReference>
<accession>A0ABR0TXD4</accession>
<evidence type="ECO:0000259" key="3">
    <source>
        <dbReference type="PROSITE" id="PS50103"/>
    </source>
</evidence>
<feature type="zinc finger region" description="C3H1-type" evidence="1">
    <location>
        <begin position="1813"/>
        <end position="1835"/>
    </location>
</feature>
<feature type="region of interest" description="Disordered" evidence="2">
    <location>
        <begin position="324"/>
        <end position="344"/>
    </location>
</feature>
<feature type="compositionally biased region" description="Basic and acidic residues" evidence="2">
    <location>
        <begin position="682"/>
        <end position="701"/>
    </location>
</feature>
<feature type="compositionally biased region" description="Basic and acidic residues" evidence="2">
    <location>
        <begin position="1332"/>
        <end position="1348"/>
    </location>
</feature>
<name>A0ABR0TXD4_REHGL</name>
<keyword evidence="1" id="KW-0862">Zinc</keyword>
<feature type="compositionally biased region" description="Basic and acidic residues" evidence="2">
    <location>
        <begin position="1359"/>
        <end position="1369"/>
    </location>
</feature>
<feature type="compositionally biased region" description="Polar residues" evidence="2">
    <location>
        <begin position="1257"/>
        <end position="1266"/>
    </location>
</feature>
<feature type="domain" description="C3H1-type" evidence="3">
    <location>
        <begin position="1813"/>
        <end position="1835"/>
    </location>
</feature>
<keyword evidence="1" id="KW-0479">Metal-binding</keyword>
<dbReference type="Proteomes" id="UP001318860">
    <property type="component" value="Unassembled WGS sequence"/>
</dbReference>
<feature type="domain" description="C3H1-type" evidence="3">
    <location>
        <begin position="1785"/>
        <end position="1812"/>
    </location>
</feature>
<feature type="compositionally biased region" description="Polar residues" evidence="2">
    <location>
        <begin position="1377"/>
        <end position="1402"/>
    </location>
</feature>
<dbReference type="PANTHER" id="PTHR46156:SF1">
    <property type="entry name" value="ZINC FINGER CCCH DOMAIN-CONTAINING PROTEIN 3"/>
    <property type="match status" value="1"/>
</dbReference>
<feature type="region of interest" description="Disordered" evidence="2">
    <location>
        <begin position="1314"/>
        <end position="1421"/>
    </location>
</feature>
<protein>
    <recommendedName>
        <fullName evidence="3">C3H1-type domain-containing protein</fullName>
    </recommendedName>
</protein>
<feature type="domain" description="C3H1-type" evidence="3">
    <location>
        <begin position="1758"/>
        <end position="1784"/>
    </location>
</feature>
<feature type="compositionally biased region" description="Polar residues" evidence="2">
    <location>
        <begin position="704"/>
        <end position="714"/>
    </location>
</feature>